<feature type="region of interest" description="Disordered" evidence="1">
    <location>
        <begin position="38"/>
        <end position="125"/>
    </location>
</feature>
<evidence type="ECO:0000313" key="3">
    <source>
        <dbReference type="Proteomes" id="UP000001861"/>
    </source>
</evidence>
<dbReference type="InParanoid" id="A8NUK6"/>
<proteinExistence type="predicted"/>
<dbReference type="EMBL" id="AACS02000004">
    <property type="protein sequence ID" value="EAU85288.2"/>
    <property type="molecule type" value="Genomic_DNA"/>
</dbReference>
<organism evidence="2 3">
    <name type="scientific">Coprinopsis cinerea (strain Okayama-7 / 130 / ATCC MYA-4618 / FGSC 9003)</name>
    <name type="common">Inky cap fungus</name>
    <name type="synonym">Hormographiella aspergillata</name>
    <dbReference type="NCBI Taxonomy" id="240176"/>
    <lineage>
        <taxon>Eukaryota</taxon>
        <taxon>Fungi</taxon>
        <taxon>Dikarya</taxon>
        <taxon>Basidiomycota</taxon>
        <taxon>Agaricomycotina</taxon>
        <taxon>Agaricomycetes</taxon>
        <taxon>Agaricomycetidae</taxon>
        <taxon>Agaricales</taxon>
        <taxon>Agaricineae</taxon>
        <taxon>Psathyrellaceae</taxon>
        <taxon>Coprinopsis</taxon>
    </lineage>
</organism>
<sequence>MEKKKKKEMTKTEMMDEPPNITVPTNRNLLRVLVRATENCSVHDTPSASIRTDHDSARGDVDVNQEAELEPEEDNAASVDSAGSALEPGEIPNQPNNVDTAPATTLEPPAPIINSHAQSSSNNEETRIFNNQSPQTVLNQSTSFDLNRSLAVAPASNYRHKVPRYPNLHFRWTKCHKCTKIHGLCHICNQIHAGPDMLGIWFPGLESNTGLHIFIPNNQKAKKEIHSMLIEDKFVADDAQRVLMDTSPYRAKAIYPEFGTTVHGVEIWKKTGGLKCYLITSKFSDPMVSVTELPNTAFMVGTDGKDAIMLYPRYTLRLEGISNYDYFGHEIIAENEHYARHGFIIWDHDTFHPVTSHSTCGYHIDCMFTIRSSHDNQVLRTRLRPPDRIDKAIKPVRWPRPLSLWRLRCHDICGNHPFPYDLNANKPLYQCNTQMIDLWKPGKERGR</sequence>
<dbReference type="KEGG" id="cci:CC1G_07558"/>
<gene>
    <name evidence="2" type="ORF">CC1G_07558</name>
</gene>
<dbReference type="GeneID" id="6013018"/>
<feature type="compositionally biased region" description="Basic and acidic residues" evidence="1">
    <location>
        <begin position="1"/>
        <end position="14"/>
    </location>
</feature>
<comment type="caution">
    <text evidence="2">The sequence shown here is derived from an EMBL/GenBank/DDBJ whole genome shotgun (WGS) entry which is preliminary data.</text>
</comment>
<keyword evidence="3" id="KW-1185">Reference proteome</keyword>
<feature type="compositionally biased region" description="Basic and acidic residues" evidence="1">
    <location>
        <begin position="51"/>
        <end position="61"/>
    </location>
</feature>
<feature type="compositionally biased region" description="Polar residues" evidence="1">
    <location>
        <begin position="115"/>
        <end position="125"/>
    </location>
</feature>
<dbReference type="HOGENOM" id="CLU_612508_0_0_1"/>
<protein>
    <submittedName>
        <fullName evidence="2">Uncharacterized protein</fullName>
    </submittedName>
</protein>
<evidence type="ECO:0000313" key="2">
    <source>
        <dbReference type="EMBL" id="EAU85288.2"/>
    </source>
</evidence>
<dbReference type="RefSeq" id="XP_001836475.2">
    <property type="nucleotide sequence ID" value="XM_001836423.2"/>
</dbReference>
<feature type="compositionally biased region" description="Acidic residues" evidence="1">
    <location>
        <begin position="63"/>
        <end position="75"/>
    </location>
</feature>
<accession>A8NUK6</accession>
<feature type="compositionally biased region" description="Polar residues" evidence="1">
    <location>
        <begin position="38"/>
        <end position="50"/>
    </location>
</feature>
<dbReference type="AlphaFoldDB" id="A8NUK6"/>
<evidence type="ECO:0000256" key="1">
    <source>
        <dbReference type="SAM" id="MobiDB-lite"/>
    </source>
</evidence>
<dbReference type="Proteomes" id="UP000001861">
    <property type="component" value="Unassembled WGS sequence"/>
</dbReference>
<name>A8NUK6_COPC7</name>
<feature type="region of interest" description="Disordered" evidence="1">
    <location>
        <begin position="1"/>
        <end position="24"/>
    </location>
</feature>
<dbReference type="VEuPathDB" id="FungiDB:CC1G_07558"/>
<reference evidence="2 3" key="1">
    <citation type="journal article" date="2010" name="Proc. Natl. Acad. Sci. U.S.A.">
        <title>Insights into evolution of multicellular fungi from the assembled chromosomes of the mushroom Coprinopsis cinerea (Coprinus cinereus).</title>
        <authorList>
            <person name="Stajich J.E."/>
            <person name="Wilke S.K."/>
            <person name="Ahren D."/>
            <person name="Au C.H."/>
            <person name="Birren B.W."/>
            <person name="Borodovsky M."/>
            <person name="Burns C."/>
            <person name="Canback B."/>
            <person name="Casselton L.A."/>
            <person name="Cheng C.K."/>
            <person name="Deng J."/>
            <person name="Dietrich F.S."/>
            <person name="Fargo D.C."/>
            <person name="Farman M.L."/>
            <person name="Gathman A.C."/>
            <person name="Goldberg J."/>
            <person name="Guigo R."/>
            <person name="Hoegger P.J."/>
            <person name="Hooker J.B."/>
            <person name="Huggins A."/>
            <person name="James T.Y."/>
            <person name="Kamada T."/>
            <person name="Kilaru S."/>
            <person name="Kodira C."/>
            <person name="Kues U."/>
            <person name="Kupfer D."/>
            <person name="Kwan H.S."/>
            <person name="Lomsadze A."/>
            <person name="Li W."/>
            <person name="Lilly W.W."/>
            <person name="Ma L.J."/>
            <person name="Mackey A.J."/>
            <person name="Manning G."/>
            <person name="Martin F."/>
            <person name="Muraguchi H."/>
            <person name="Natvig D.O."/>
            <person name="Palmerini H."/>
            <person name="Ramesh M.A."/>
            <person name="Rehmeyer C.J."/>
            <person name="Roe B.A."/>
            <person name="Shenoy N."/>
            <person name="Stanke M."/>
            <person name="Ter-Hovhannisyan V."/>
            <person name="Tunlid A."/>
            <person name="Velagapudi R."/>
            <person name="Vision T.J."/>
            <person name="Zeng Q."/>
            <person name="Zolan M.E."/>
            <person name="Pukkila P.J."/>
        </authorList>
    </citation>
    <scope>NUCLEOTIDE SEQUENCE [LARGE SCALE GENOMIC DNA]</scope>
    <source>
        <strain evidence="3">Okayama-7 / 130 / ATCC MYA-4618 / FGSC 9003</strain>
    </source>
</reference>